<sequence length="243" mass="25133">MTPAPAVPAAALRLLLEQGFDSTSVDQLAVAAGMSRSTFFRRFGSKEDMVFADQEAVLARAGEVLAGGGAPGPAVAAAALAVFDHLTAQREAALLRHRLLQKVPALRDRELVSTHRYEHAFRTFLGGALGGVEHDAGRRAASTAFAAAVVAVHNDHLRRWLRTPVEAIRPELEARLAELCALFGPWLAGQAPGQAGAPTVGAPALGAPAAGQAVPARPAVVVTVLDPGAGTESILQAVRDALG</sequence>
<evidence type="ECO:0000259" key="5">
    <source>
        <dbReference type="PROSITE" id="PS50977"/>
    </source>
</evidence>
<evidence type="ECO:0000313" key="6">
    <source>
        <dbReference type="EMBL" id="GAA3691402.1"/>
    </source>
</evidence>
<dbReference type="InterPro" id="IPR050109">
    <property type="entry name" value="HTH-type_TetR-like_transc_reg"/>
</dbReference>
<dbReference type="PROSITE" id="PS50977">
    <property type="entry name" value="HTH_TETR_2"/>
    <property type="match status" value="1"/>
</dbReference>
<organism evidence="6 7">
    <name type="scientific">Arthrobacter ginkgonis</name>
    <dbReference type="NCBI Taxonomy" id="1630594"/>
    <lineage>
        <taxon>Bacteria</taxon>
        <taxon>Bacillati</taxon>
        <taxon>Actinomycetota</taxon>
        <taxon>Actinomycetes</taxon>
        <taxon>Micrococcales</taxon>
        <taxon>Micrococcaceae</taxon>
        <taxon>Arthrobacter</taxon>
    </lineage>
</organism>
<dbReference type="PANTHER" id="PTHR30055">
    <property type="entry name" value="HTH-TYPE TRANSCRIPTIONAL REGULATOR RUTR"/>
    <property type="match status" value="1"/>
</dbReference>
<name>A0ABP7CKP1_9MICC</name>
<accession>A0ABP7CKP1</accession>
<dbReference type="EMBL" id="BAABEO010000020">
    <property type="protein sequence ID" value="GAA3691402.1"/>
    <property type="molecule type" value="Genomic_DNA"/>
</dbReference>
<protein>
    <recommendedName>
        <fullName evidence="5">HTH tetR-type domain-containing protein</fullName>
    </recommendedName>
</protein>
<evidence type="ECO:0000256" key="4">
    <source>
        <dbReference type="PROSITE-ProRule" id="PRU00335"/>
    </source>
</evidence>
<evidence type="ECO:0000256" key="2">
    <source>
        <dbReference type="ARBA" id="ARBA00023125"/>
    </source>
</evidence>
<dbReference type="Gene3D" id="1.10.10.60">
    <property type="entry name" value="Homeodomain-like"/>
    <property type="match status" value="1"/>
</dbReference>
<dbReference type="InterPro" id="IPR001647">
    <property type="entry name" value="HTH_TetR"/>
</dbReference>
<dbReference type="SUPFAM" id="SSF46689">
    <property type="entry name" value="Homeodomain-like"/>
    <property type="match status" value="1"/>
</dbReference>
<gene>
    <name evidence="6" type="ORF">GCM10023081_31060</name>
</gene>
<evidence type="ECO:0000313" key="7">
    <source>
        <dbReference type="Proteomes" id="UP001500752"/>
    </source>
</evidence>
<feature type="domain" description="HTH tetR-type" evidence="5">
    <location>
        <begin position="1"/>
        <end position="61"/>
    </location>
</feature>
<dbReference type="RefSeq" id="WP_345152105.1">
    <property type="nucleotide sequence ID" value="NZ_BAABEO010000020.1"/>
</dbReference>
<dbReference type="Proteomes" id="UP001500752">
    <property type="component" value="Unassembled WGS sequence"/>
</dbReference>
<keyword evidence="7" id="KW-1185">Reference proteome</keyword>
<comment type="caution">
    <text evidence="6">The sequence shown here is derived from an EMBL/GenBank/DDBJ whole genome shotgun (WGS) entry which is preliminary data.</text>
</comment>
<dbReference type="PRINTS" id="PR00455">
    <property type="entry name" value="HTHTETR"/>
</dbReference>
<evidence type="ECO:0000256" key="3">
    <source>
        <dbReference type="ARBA" id="ARBA00023163"/>
    </source>
</evidence>
<dbReference type="Pfam" id="PF00440">
    <property type="entry name" value="TetR_N"/>
    <property type="match status" value="1"/>
</dbReference>
<keyword evidence="3" id="KW-0804">Transcription</keyword>
<evidence type="ECO:0000256" key="1">
    <source>
        <dbReference type="ARBA" id="ARBA00023015"/>
    </source>
</evidence>
<proteinExistence type="predicted"/>
<keyword evidence="1" id="KW-0805">Transcription regulation</keyword>
<dbReference type="InterPro" id="IPR009057">
    <property type="entry name" value="Homeodomain-like_sf"/>
</dbReference>
<feature type="DNA-binding region" description="H-T-H motif" evidence="4">
    <location>
        <begin position="24"/>
        <end position="43"/>
    </location>
</feature>
<dbReference type="PANTHER" id="PTHR30055:SF238">
    <property type="entry name" value="MYCOFACTOCIN BIOSYNTHESIS TRANSCRIPTIONAL REGULATOR MFTR-RELATED"/>
    <property type="match status" value="1"/>
</dbReference>
<keyword evidence="2 4" id="KW-0238">DNA-binding</keyword>
<dbReference type="Gene3D" id="1.10.357.10">
    <property type="entry name" value="Tetracycline Repressor, domain 2"/>
    <property type="match status" value="1"/>
</dbReference>
<reference evidence="7" key="1">
    <citation type="journal article" date="2019" name="Int. J. Syst. Evol. Microbiol.">
        <title>The Global Catalogue of Microorganisms (GCM) 10K type strain sequencing project: providing services to taxonomists for standard genome sequencing and annotation.</title>
        <authorList>
            <consortium name="The Broad Institute Genomics Platform"/>
            <consortium name="The Broad Institute Genome Sequencing Center for Infectious Disease"/>
            <person name="Wu L."/>
            <person name="Ma J."/>
        </authorList>
    </citation>
    <scope>NUCLEOTIDE SEQUENCE [LARGE SCALE GENOMIC DNA]</scope>
    <source>
        <strain evidence="7">JCM 30742</strain>
    </source>
</reference>